<sequence>MSNRASYVGDATIKYETPDKPSHKLSESTWNPEETNNLGLPQEVEASIGAPQTTNAPVRILIVGPSGSGKTIWAIKDTYCGSKEPMIGGSYEATKHVLITGLRYNGQALQLIDTPGFDNIGMSDLEAFTKIAEYLLDPKNVEAGISGIIYSPCGN</sequence>
<organism evidence="2 3">
    <name type="scientific">Rhizoctonia solani</name>
    <dbReference type="NCBI Taxonomy" id="456999"/>
    <lineage>
        <taxon>Eukaryota</taxon>
        <taxon>Fungi</taxon>
        <taxon>Dikarya</taxon>
        <taxon>Basidiomycota</taxon>
        <taxon>Agaricomycotina</taxon>
        <taxon>Agaricomycetes</taxon>
        <taxon>Cantharellales</taxon>
        <taxon>Ceratobasidiaceae</taxon>
        <taxon>Rhizoctonia</taxon>
    </lineage>
</organism>
<name>A0A8H3HNR3_9AGAM</name>
<dbReference type="InterPro" id="IPR027417">
    <property type="entry name" value="P-loop_NTPase"/>
</dbReference>
<accession>A0A8H3HNR3</accession>
<evidence type="ECO:0000313" key="3">
    <source>
        <dbReference type="Proteomes" id="UP000663861"/>
    </source>
</evidence>
<dbReference type="AlphaFoldDB" id="A0A8H3HNR3"/>
<feature type="region of interest" description="Disordered" evidence="1">
    <location>
        <begin position="1"/>
        <end position="35"/>
    </location>
</feature>
<dbReference type="Proteomes" id="UP000663861">
    <property type="component" value="Unassembled WGS sequence"/>
</dbReference>
<protein>
    <recommendedName>
        <fullName evidence="4">G domain-containing protein</fullName>
    </recommendedName>
</protein>
<comment type="caution">
    <text evidence="2">The sequence shown here is derived from an EMBL/GenBank/DDBJ whole genome shotgun (WGS) entry which is preliminary data.</text>
</comment>
<reference evidence="2" key="1">
    <citation type="submission" date="2021-01" db="EMBL/GenBank/DDBJ databases">
        <authorList>
            <person name="Kaushik A."/>
        </authorList>
    </citation>
    <scope>NUCLEOTIDE SEQUENCE</scope>
    <source>
        <strain evidence="2">AG4-RS23</strain>
    </source>
</reference>
<dbReference type="SUPFAM" id="SSF52540">
    <property type="entry name" value="P-loop containing nucleoside triphosphate hydrolases"/>
    <property type="match status" value="1"/>
</dbReference>
<dbReference type="EMBL" id="CAJMWY010004356">
    <property type="protein sequence ID" value="CAE6528892.1"/>
    <property type="molecule type" value="Genomic_DNA"/>
</dbReference>
<evidence type="ECO:0008006" key="4">
    <source>
        <dbReference type="Google" id="ProtNLM"/>
    </source>
</evidence>
<gene>
    <name evidence="2" type="ORF">RDB_LOCUS170227</name>
</gene>
<proteinExistence type="predicted"/>
<evidence type="ECO:0000256" key="1">
    <source>
        <dbReference type="SAM" id="MobiDB-lite"/>
    </source>
</evidence>
<feature type="compositionally biased region" description="Basic and acidic residues" evidence="1">
    <location>
        <begin position="16"/>
        <end position="26"/>
    </location>
</feature>
<evidence type="ECO:0000313" key="2">
    <source>
        <dbReference type="EMBL" id="CAE6528892.1"/>
    </source>
</evidence>
<dbReference type="Gene3D" id="3.40.50.300">
    <property type="entry name" value="P-loop containing nucleotide triphosphate hydrolases"/>
    <property type="match status" value="1"/>
</dbReference>